<feature type="transmembrane region" description="Helical" evidence="2">
    <location>
        <begin position="88"/>
        <end position="107"/>
    </location>
</feature>
<keyword evidence="2" id="KW-0812">Transmembrane</keyword>
<evidence type="ECO:0000313" key="3">
    <source>
        <dbReference type="EMBL" id="GBM22190.1"/>
    </source>
</evidence>
<keyword evidence="4" id="KW-1185">Reference proteome</keyword>
<proteinExistence type="predicted"/>
<gene>
    <name evidence="3" type="ORF">AVEN_190838_1</name>
</gene>
<evidence type="ECO:0000256" key="1">
    <source>
        <dbReference type="SAM" id="MobiDB-lite"/>
    </source>
</evidence>
<organism evidence="3 4">
    <name type="scientific">Araneus ventricosus</name>
    <name type="common">Orbweaver spider</name>
    <name type="synonym">Epeira ventricosa</name>
    <dbReference type="NCBI Taxonomy" id="182803"/>
    <lineage>
        <taxon>Eukaryota</taxon>
        <taxon>Metazoa</taxon>
        <taxon>Ecdysozoa</taxon>
        <taxon>Arthropoda</taxon>
        <taxon>Chelicerata</taxon>
        <taxon>Arachnida</taxon>
        <taxon>Araneae</taxon>
        <taxon>Araneomorphae</taxon>
        <taxon>Entelegynae</taxon>
        <taxon>Araneoidea</taxon>
        <taxon>Araneidae</taxon>
        <taxon>Araneus</taxon>
    </lineage>
</organism>
<dbReference type="EMBL" id="BGPR01000475">
    <property type="protein sequence ID" value="GBM22190.1"/>
    <property type="molecule type" value="Genomic_DNA"/>
</dbReference>
<feature type="region of interest" description="Disordered" evidence="1">
    <location>
        <begin position="1"/>
        <end position="33"/>
    </location>
</feature>
<comment type="caution">
    <text evidence="3">The sequence shown here is derived from an EMBL/GenBank/DDBJ whole genome shotgun (WGS) entry which is preliminary data.</text>
</comment>
<accession>A0A4Y2DZ90</accession>
<name>A0A4Y2DZ90_ARAVE</name>
<protein>
    <submittedName>
        <fullName evidence="3">Uncharacterized protein</fullName>
    </submittedName>
</protein>
<dbReference type="Proteomes" id="UP000499080">
    <property type="component" value="Unassembled WGS sequence"/>
</dbReference>
<reference evidence="3 4" key="1">
    <citation type="journal article" date="2019" name="Sci. Rep.">
        <title>Orb-weaving spider Araneus ventricosus genome elucidates the spidroin gene catalogue.</title>
        <authorList>
            <person name="Kono N."/>
            <person name="Nakamura H."/>
            <person name="Ohtoshi R."/>
            <person name="Moran D.A.P."/>
            <person name="Shinohara A."/>
            <person name="Yoshida Y."/>
            <person name="Fujiwara M."/>
            <person name="Mori M."/>
            <person name="Tomita M."/>
            <person name="Arakawa K."/>
        </authorList>
    </citation>
    <scope>NUCLEOTIDE SEQUENCE [LARGE SCALE GENOMIC DNA]</scope>
</reference>
<sequence length="110" mass="12622">MQQACIHGGFSEESGFGPGTHLFRSPDLTTSPPRPCKSFKKGNVHYILGSVHFTKVVYKELKTILFVLNLNYAENAMKERETSQIFRIYEYDSVNIISFLIILPLFFSNR</sequence>
<evidence type="ECO:0000256" key="2">
    <source>
        <dbReference type="SAM" id="Phobius"/>
    </source>
</evidence>
<keyword evidence="2" id="KW-0472">Membrane</keyword>
<evidence type="ECO:0000313" key="4">
    <source>
        <dbReference type="Proteomes" id="UP000499080"/>
    </source>
</evidence>
<keyword evidence="2" id="KW-1133">Transmembrane helix</keyword>
<dbReference type="AlphaFoldDB" id="A0A4Y2DZ90"/>